<keyword evidence="7" id="KW-1185">Reference proteome</keyword>
<feature type="domain" description="LysM" evidence="5">
    <location>
        <begin position="47"/>
        <end position="91"/>
    </location>
</feature>
<dbReference type="SUPFAM" id="SSF54001">
    <property type="entry name" value="Cysteine proteinases"/>
    <property type="match status" value="1"/>
</dbReference>
<dbReference type="PRINTS" id="PR01852">
    <property type="entry name" value="SIBAPROTEIN"/>
</dbReference>
<dbReference type="CDD" id="cd00118">
    <property type="entry name" value="LysM"/>
    <property type="match status" value="1"/>
</dbReference>
<dbReference type="InterPro" id="IPR018392">
    <property type="entry name" value="LysM"/>
</dbReference>
<dbReference type="InterPro" id="IPR038765">
    <property type="entry name" value="Papain-like_cys_pep_sf"/>
</dbReference>
<keyword evidence="1" id="KW-0732">Signal</keyword>
<evidence type="ECO:0000313" key="7">
    <source>
        <dbReference type="Proteomes" id="UP000653045"/>
    </source>
</evidence>
<organism evidence="6 7">
    <name type="scientific">Streptococcus pacificus</name>
    <dbReference type="NCBI Taxonomy" id="2740577"/>
    <lineage>
        <taxon>Bacteria</taxon>
        <taxon>Bacillati</taxon>
        <taxon>Bacillota</taxon>
        <taxon>Bacilli</taxon>
        <taxon>Lactobacillales</taxon>
        <taxon>Streptococcaceae</taxon>
        <taxon>Streptococcus</taxon>
    </lineage>
</organism>
<accession>A0ABS0ZJK0</accession>
<protein>
    <submittedName>
        <fullName evidence="6">CHAP domain-containing protein</fullName>
    </submittedName>
</protein>
<dbReference type="PANTHER" id="PTHR33734">
    <property type="entry name" value="LYSM DOMAIN-CONTAINING GPI-ANCHORED PROTEIN 2"/>
    <property type="match status" value="1"/>
</dbReference>
<dbReference type="Gene3D" id="3.10.350.10">
    <property type="entry name" value="LysM domain"/>
    <property type="match status" value="1"/>
</dbReference>
<evidence type="ECO:0000256" key="3">
    <source>
        <dbReference type="ARBA" id="ARBA00023316"/>
    </source>
</evidence>
<dbReference type="Proteomes" id="UP000653045">
    <property type="component" value="Unassembled WGS sequence"/>
</dbReference>
<dbReference type="InterPro" id="IPR036779">
    <property type="entry name" value="LysM_dom_sf"/>
</dbReference>
<dbReference type="Pfam" id="PF01476">
    <property type="entry name" value="LysM"/>
    <property type="match status" value="1"/>
</dbReference>
<proteinExistence type="predicted"/>
<keyword evidence="2" id="KW-0378">Hydrolase</keyword>
<dbReference type="SMART" id="SM00257">
    <property type="entry name" value="LysM"/>
    <property type="match status" value="1"/>
</dbReference>
<evidence type="ECO:0000259" key="5">
    <source>
        <dbReference type="PROSITE" id="PS51782"/>
    </source>
</evidence>
<feature type="domain" description="Peptidase C51" evidence="4">
    <location>
        <begin position="92"/>
        <end position="216"/>
    </location>
</feature>
<dbReference type="PROSITE" id="PS50911">
    <property type="entry name" value="CHAP"/>
    <property type="match status" value="1"/>
</dbReference>
<evidence type="ECO:0000256" key="1">
    <source>
        <dbReference type="ARBA" id="ARBA00022729"/>
    </source>
</evidence>
<dbReference type="InterPro" id="IPR007921">
    <property type="entry name" value="CHAP_dom"/>
</dbReference>
<dbReference type="PROSITE" id="PS51782">
    <property type="entry name" value="LYSM"/>
    <property type="match status" value="1"/>
</dbReference>
<evidence type="ECO:0000313" key="6">
    <source>
        <dbReference type="EMBL" id="MBJ8326185.1"/>
    </source>
</evidence>
<evidence type="ECO:0000259" key="4">
    <source>
        <dbReference type="PROSITE" id="PS50911"/>
    </source>
</evidence>
<keyword evidence="3" id="KW-0961">Cell wall biogenesis/degradation</keyword>
<evidence type="ECO:0000256" key="2">
    <source>
        <dbReference type="ARBA" id="ARBA00022801"/>
    </source>
</evidence>
<name>A0ABS0ZJK0_9STRE</name>
<dbReference type="Gene3D" id="3.90.1720.10">
    <property type="entry name" value="endopeptidase domain like (from Nostoc punctiforme)"/>
    <property type="match status" value="1"/>
</dbReference>
<dbReference type="Pfam" id="PF05257">
    <property type="entry name" value="CHAP"/>
    <property type="match status" value="1"/>
</dbReference>
<dbReference type="SUPFAM" id="SSF54106">
    <property type="entry name" value="LysM domain"/>
    <property type="match status" value="1"/>
</dbReference>
<dbReference type="EMBL" id="JAENBO010000004">
    <property type="protein sequence ID" value="MBJ8326185.1"/>
    <property type="molecule type" value="Genomic_DNA"/>
</dbReference>
<comment type="caution">
    <text evidence="6">The sequence shown here is derived from an EMBL/GenBank/DDBJ whole genome shotgun (WGS) entry which is preliminary data.</text>
</comment>
<gene>
    <name evidence="6" type="ORF">JHK62_05820</name>
</gene>
<dbReference type="PANTHER" id="PTHR33734:SF22">
    <property type="entry name" value="MEMBRANE-BOUND LYTIC MUREIN TRANSGLYCOSYLASE D"/>
    <property type="match status" value="1"/>
</dbReference>
<reference evidence="6 7" key="1">
    <citation type="journal article" date="2021" name="Int. J. Syst. Evol. Microbiol.">
        <title>Streptococcus vicugnae sp. nov., isolated from faeces of alpacas (Vicugna pacos) and cattle (Bos taurus), Streptococcus zalophi sp. nov., and Streptococcus pacificus sp. nov., isolated from respiratory tract of California sea lions (Zalophus californianus).</title>
        <authorList>
            <person name="Volokhov D.V."/>
            <person name="Zagorodnyaya T.A."/>
            <person name="Shen Z."/>
            <person name="Blom J."/>
            <person name="Furtak V.A."/>
            <person name="Eisenberg T."/>
            <person name="Fan P."/>
            <person name="Jeong K.C."/>
            <person name="Gao Y."/>
            <person name="Zhang S."/>
            <person name="Amselle M."/>
        </authorList>
    </citation>
    <scope>NUCLEOTIDE SEQUENCE [LARGE SCALE GENOMIC DNA]</scope>
    <source>
        <strain evidence="6 7">CSL7591</strain>
    </source>
</reference>
<sequence>MISIKLDSKEKKVKKVKQTSKLWLQQLMLVGAVSATTLLANEVALADEHVIQNGDSFYSIAQQYGMDMYELAAMNNLDVSSLILPGQVLTVSTPAPAPVEVSQGTEGYTGSYPIGQCTWGVQQLAPWVGEWWGNGGDWAGTASWLGYQIGKTPMVGSIICWTDGGYGHVAYVIDVQSETSIQVLEANFNGQQWIDNYRGWFNPYDGVTPGEVTYIYPY</sequence>
<dbReference type="InterPro" id="IPR009148">
    <property type="entry name" value="PcsB-like"/>
</dbReference>